<protein>
    <submittedName>
        <fullName evidence="2">Invasion associated locus B family protein</fullName>
    </submittedName>
</protein>
<name>A0ABV7UFI1_9HYPH</name>
<dbReference type="Pfam" id="PF06776">
    <property type="entry name" value="IalB"/>
    <property type="match status" value="1"/>
</dbReference>
<dbReference type="RefSeq" id="WP_191320740.1">
    <property type="nucleotide sequence ID" value="NZ_BNCG01000024.1"/>
</dbReference>
<dbReference type="Gene3D" id="2.60.40.1880">
    <property type="entry name" value="Invasion associated locus B (IalB) protein"/>
    <property type="match status" value="1"/>
</dbReference>
<dbReference type="InterPro" id="IPR038696">
    <property type="entry name" value="IalB_sf"/>
</dbReference>
<evidence type="ECO:0000313" key="3">
    <source>
        <dbReference type="Proteomes" id="UP001595704"/>
    </source>
</evidence>
<gene>
    <name evidence="2" type="ORF">ACFONL_07850</name>
</gene>
<dbReference type="Proteomes" id="UP001595704">
    <property type="component" value="Unassembled WGS sequence"/>
</dbReference>
<dbReference type="InterPro" id="IPR010642">
    <property type="entry name" value="Invasion_prot_B"/>
</dbReference>
<sequence>MDMTKSCAIGAALGFLAALPASASTDQPPATTPVISLKPQPTQPAWTKICNTAEDGQTCYITRDFVTAANRPAIAIAIFEQRASTPKYMVRTLLPLGLMMSNGVRVAVDSNPPISGSYALCLATGCFAETIVHAEFIQQLRRGQTIKIAVQDQYGRELAFALPAAGFAASYDGAPIHPDALARQQENLKEKLARRGTQPNSP</sequence>
<comment type="caution">
    <text evidence="2">The sequence shown here is derived from an EMBL/GenBank/DDBJ whole genome shotgun (WGS) entry which is preliminary data.</text>
</comment>
<dbReference type="EMBL" id="JBHRYC010000034">
    <property type="protein sequence ID" value="MFC3637296.1"/>
    <property type="molecule type" value="Genomic_DNA"/>
</dbReference>
<keyword evidence="1" id="KW-0732">Signal</keyword>
<reference evidence="3" key="1">
    <citation type="journal article" date="2019" name="Int. J. Syst. Evol. Microbiol.">
        <title>The Global Catalogue of Microorganisms (GCM) 10K type strain sequencing project: providing services to taxonomists for standard genome sequencing and annotation.</title>
        <authorList>
            <consortium name="The Broad Institute Genomics Platform"/>
            <consortium name="The Broad Institute Genome Sequencing Center for Infectious Disease"/>
            <person name="Wu L."/>
            <person name="Ma J."/>
        </authorList>
    </citation>
    <scope>NUCLEOTIDE SEQUENCE [LARGE SCALE GENOMIC DNA]</scope>
    <source>
        <strain evidence="3">KCTC 42282</strain>
    </source>
</reference>
<accession>A0ABV7UFI1</accession>
<evidence type="ECO:0000313" key="2">
    <source>
        <dbReference type="EMBL" id="MFC3637296.1"/>
    </source>
</evidence>
<organism evidence="2 3">
    <name type="scientific">Camelimonas fluminis</name>
    <dbReference type="NCBI Taxonomy" id="1576911"/>
    <lineage>
        <taxon>Bacteria</taxon>
        <taxon>Pseudomonadati</taxon>
        <taxon>Pseudomonadota</taxon>
        <taxon>Alphaproteobacteria</taxon>
        <taxon>Hyphomicrobiales</taxon>
        <taxon>Chelatococcaceae</taxon>
        <taxon>Camelimonas</taxon>
    </lineage>
</organism>
<evidence type="ECO:0000256" key="1">
    <source>
        <dbReference type="SAM" id="SignalP"/>
    </source>
</evidence>
<keyword evidence="3" id="KW-1185">Reference proteome</keyword>
<proteinExistence type="predicted"/>
<feature type="signal peptide" evidence="1">
    <location>
        <begin position="1"/>
        <end position="23"/>
    </location>
</feature>
<feature type="chain" id="PRO_5045848806" evidence="1">
    <location>
        <begin position="24"/>
        <end position="202"/>
    </location>
</feature>